<dbReference type="EMBL" id="CH991551">
    <property type="protein sequence ID" value="EDQ89312.1"/>
    <property type="molecule type" value="Genomic_DNA"/>
</dbReference>
<dbReference type="GeneID" id="5891103"/>
<dbReference type="RefSeq" id="XP_001745888.1">
    <property type="nucleotide sequence ID" value="XM_001745836.1"/>
</dbReference>
<proteinExistence type="predicted"/>
<dbReference type="AlphaFoldDB" id="A9UZ65"/>
<keyword evidence="1" id="KW-0472">Membrane</keyword>
<dbReference type="KEGG" id="mbr:MONBRDRAFT_8148"/>
<dbReference type="InParanoid" id="A9UZ65"/>
<organism evidence="2 3">
    <name type="scientific">Monosiga brevicollis</name>
    <name type="common">Choanoflagellate</name>
    <dbReference type="NCBI Taxonomy" id="81824"/>
    <lineage>
        <taxon>Eukaryota</taxon>
        <taxon>Choanoflagellata</taxon>
        <taxon>Craspedida</taxon>
        <taxon>Salpingoecidae</taxon>
        <taxon>Monosiga</taxon>
    </lineage>
</organism>
<evidence type="ECO:0000313" key="2">
    <source>
        <dbReference type="EMBL" id="EDQ89312.1"/>
    </source>
</evidence>
<gene>
    <name evidence="2" type="ORF">MONBRDRAFT_8148</name>
</gene>
<feature type="transmembrane region" description="Helical" evidence="1">
    <location>
        <begin position="12"/>
        <end position="32"/>
    </location>
</feature>
<keyword evidence="1" id="KW-0812">Transmembrane</keyword>
<dbReference type="PROSITE" id="PS51257">
    <property type="entry name" value="PROKAR_LIPOPROTEIN"/>
    <property type="match status" value="1"/>
</dbReference>
<evidence type="ECO:0000256" key="1">
    <source>
        <dbReference type="SAM" id="Phobius"/>
    </source>
</evidence>
<sequence length="291" mass="31210">MAATRTEEGGHRGATLVALAVACLFYVPYWWVVTSPVRHDLPAAAIQQLRVTAPTPLSLPWFMGNGSENQTLPPEHFQRLALALARWNVKLPTEPSSHSDDALLHLHTAAGAEAASPGLDFQLRLGQLESRGALSALEARARSGTARPCSAIVVSLRQKDCPLVLPPVNSTILRQLEASLAPLPITVQESVFVDDAQACYEPVTVPTSSCQQPFESEAIRLASLGALQHLWRSSTVDLGPAALVLAMAHAARARSRHLLIALLEEVDSISNLNIPLDLQRQVGSCAAVTIL</sequence>
<keyword evidence="1" id="KW-1133">Transmembrane helix</keyword>
<dbReference type="Proteomes" id="UP000001357">
    <property type="component" value="Unassembled WGS sequence"/>
</dbReference>
<keyword evidence="3" id="KW-1185">Reference proteome</keyword>
<reference evidence="2 3" key="1">
    <citation type="journal article" date="2008" name="Nature">
        <title>The genome of the choanoflagellate Monosiga brevicollis and the origin of metazoans.</title>
        <authorList>
            <consortium name="JGI Sequencing"/>
            <person name="King N."/>
            <person name="Westbrook M.J."/>
            <person name="Young S.L."/>
            <person name="Kuo A."/>
            <person name="Abedin M."/>
            <person name="Chapman J."/>
            <person name="Fairclough S."/>
            <person name="Hellsten U."/>
            <person name="Isogai Y."/>
            <person name="Letunic I."/>
            <person name="Marr M."/>
            <person name="Pincus D."/>
            <person name="Putnam N."/>
            <person name="Rokas A."/>
            <person name="Wright K.J."/>
            <person name="Zuzow R."/>
            <person name="Dirks W."/>
            <person name="Good M."/>
            <person name="Goodstein D."/>
            <person name="Lemons D."/>
            <person name="Li W."/>
            <person name="Lyons J.B."/>
            <person name="Morris A."/>
            <person name="Nichols S."/>
            <person name="Richter D.J."/>
            <person name="Salamov A."/>
            <person name="Bork P."/>
            <person name="Lim W.A."/>
            <person name="Manning G."/>
            <person name="Miller W.T."/>
            <person name="McGinnis W."/>
            <person name="Shapiro H."/>
            <person name="Tjian R."/>
            <person name="Grigoriev I.V."/>
            <person name="Rokhsar D."/>
        </authorList>
    </citation>
    <scope>NUCLEOTIDE SEQUENCE [LARGE SCALE GENOMIC DNA]</scope>
    <source>
        <strain evidence="3">MX1 / ATCC 50154</strain>
    </source>
</reference>
<evidence type="ECO:0000313" key="3">
    <source>
        <dbReference type="Proteomes" id="UP000001357"/>
    </source>
</evidence>
<accession>A9UZ65</accession>
<name>A9UZ65_MONBE</name>
<protein>
    <recommendedName>
        <fullName evidence="4">GPI transamidase component PIG-S</fullName>
    </recommendedName>
</protein>
<evidence type="ECO:0008006" key="4">
    <source>
        <dbReference type="Google" id="ProtNLM"/>
    </source>
</evidence>